<gene>
    <name evidence="3" type="ORF">KP509_09G066700</name>
</gene>
<evidence type="ECO:0000256" key="1">
    <source>
        <dbReference type="ARBA" id="ARBA00022737"/>
    </source>
</evidence>
<feature type="repeat" description="PPR" evidence="2">
    <location>
        <begin position="1146"/>
        <end position="1176"/>
    </location>
</feature>
<dbReference type="FunFam" id="1.25.40.10:FF:000158">
    <property type="entry name" value="pentatricopeptide repeat-containing protein At2g33680"/>
    <property type="match status" value="1"/>
</dbReference>
<evidence type="ECO:0000313" key="4">
    <source>
        <dbReference type="Proteomes" id="UP000825935"/>
    </source>
</evidence>
<dbReference type="Pfam" id="PF13041">
    <property type="entry name" value="PPR_2"/>
    <property type="match status" value="5"/>
</dbReference>
<dbReference type="Pfam" id="PF13812">
    <property type="entry name" value="PPR_3"/>
    <property type="match status" value="2"/>
</dbReference>
<sequence length="1311" mass="145513">MRGRLRASTFFQHTKNNNHNLNLRTNGNSLNSTNIERGLKCLEQGSSLSINEIIRSVQQCRKEKSLEKGLELYAFLRKHGLETHQSLGNYVVPMLADIGCIQDAEEVLDRLSCPNLHSWNAFLSGCVSHGKAQHALASYKRIKNNYLCPNAHTYIPLLNACAKLKDRHNGSEIHAEIARKGLKRDIYVGSTLVNMYVKCGLLAFAQEVFDQLDGRDAITWTSLMMGYAEYGYYEQILICFDQMQSEGLHPNHLTFVYSLKACGCLCLIEKGQIMHAEVARQGLIGNDIYIGNVVVDMYALCGLAGKAQEVFDKLPTRDLVTWNALITGYSNVGRSDEAFHCFEQMQMDGVAPDATTLVTNLKACSIAGDILIGQELHAESILRGFSEGSSFLGNMIVHLYANCGLLTDAQNIFDSLNTRDTIIWTSLIAGYTKFGFAEEALNIYHQMQSEGVTPDVVTYICSLKACGSLGEIDDGREIHSEVERLLLIERCVRIGTALIDMYAGCGQLVKSHEVFDKLLVRGVDSWNALMSGYIMNGDGEKVLKCFEKMSSENTLPDLETIMYTLKACSILKNVCQGHGIHCEIIKQNVLGHFDEIGPVLIDMYFNCGSVKDAQVIFDQLPHQDLGSWNILISGYVNLQMYHESMCYLDKMLVGDVSPDSYTYVCGLTACSNLMHVDRCYQLHTEIVKRGLLEGDHSLKAPLMQRTIVWNSVISAHLNLGHGDEALSCCKHMQGEGVPFDAITYISSFKACEAAGASDAGQCFHSDLVKLGFLESEIMIGTALVDMYAAFFMHAESKFMFNRLSTTDVIAWNTFISAHFKTGCESTIFECLERMKLEGVLPNSITYTCALNACSSVEAIKRGKNIEVYVYGENQETDSLTNALVGLYAKCGLFKKAQDVLQRVQVHDVSWWNALISGCSQHHLGEEALGFYDQMQCQGMIPDAITYLCSLKACTSTGQVHRGQEMHMMITKKGLLTKESFIGNVLIDMYAKCGLLADAQVVFDKLPFRDTISWNTIIAGNIVNDNGNEALTISKEMYKKYVYFDVASYLCSFKACGSVSDADYGMQLHSEIVKKGLLEWSIFAGNALIDMYVCCGLLFEAEDVLQKLVSRDVLSWTTLIAGFLRHGCDEEALLCLEKMQQEGIQPDVLTWNALIAGYSHLGEADKACQVLESMEEVEPNEESFQSILAACSHAGLVERGQAYFYVMALEYGVFPNVELFTCMVDLFGRAGHVDMALLLVRSMPLQPDIVAWHTLLAACQKWGNVVVGMEAFNSALILDEKDTATFVSMYNTLACADKVVGTVIDMMEESVI</sequence>
<proteinExistence type="predicted"/>
<evidence type="ECO:0000256" key="2">
    <source>
        <dbReference type="PROSITE-ProRule" id="PRU00708"/>
    </source>
</evidence>
<dbReference type="InterPro" id="IPR002885">
    <property type="entry name" value="PPR_rpt"/>
</dbReference>
<feature type="repeat" description="PPR" evidence="2">
    <location>
        <begin position="318"/>
        <end position="352"/>
    </location>
</feature>
<evidence type="ECO:0008006" key="5">
    <source>
        <dbReference type="Google" id="ProtNLM"/>
    </source>
</evidence>
<dbReference type="NCBIfam" id="TIGR00756">
    <property type="entry name" value="PPR"/>
    <property type="match status" value="10"/>
</dbReference>
<dbReference type="FunFam" id="1.25.40.10:FF:000285">
    <property type="entry name" value="Pentatricopeptide repeat-containing protein, chloroplastic"/>
    <property type="match status" value="1"/>
</dbReference>
<dbReference type="InterPro" id="IPR046960">
    <property type="entry name" value="PPR_At4g14850-like_plant"/>
</dbReference>
<accession>A0A8T2U8V2</accession>
<feature type="repeat" description="PPR" evidence="2">
    <location>
        <begin position="624"/>
        <end position="658"/>
    </location>
</feature>
<feature type="repeat" description="PPR" evidence="2">
    <location>
        <begin position="115"/>
        <end position="149"/>
    </location>
</feature>
<comment type="caution">
    <text evidence="3">The sequence shown here is derived from an EMBL/GenBank/DDBJ whole genome shotgun (WGS) entry which is preliminary data.</text>
</comment>
<dbReference type="Pfam" id="PF01535">
    <property type="entry name" value="PPR"/>
    <property type="match status" value="8"/>
</dbReference>
<feature type="repeat" description="PPR" evidence="2">
    <location>
        <begin position="1111"/>
        <end position="1145"/>
    </location>
</feature>
<dbReference type="Gene3D" id="1.25.40.10">
    <property type="entry name" value="Tetratricopeptide repeat domain"/>
    <property type="match status" value="11"/>
</dbReference>
<dbReference type="EMBL" id="CM035414">
    <property type="protein sequence ID" value="KAH7429794.1"/>
    <property type="molecule type" value="Genomic_DNA"/>
</dbReference>
<feature type="repeat" description="PPR" evidence="2">
    <location>
        <begin position="216"/>
        <end position="250"/>
    </location>
</feature>
<feature type="repeat" description="PPR" evidence="2">
    <location>
        <begin position="420"/>
        <end position="454"/>
    </location>
</feature>
<evidence type="ECO:0000313" key="3">
    <source>
        <dbReference type="EMBL" id="KAH7429794.1"/>
    </source>
</evidence>
<dbReference type="GO" id="GO:0048731">
    <property type="term" value="P:system development"/>
    <property type="evidence" value="ECO:0007669"/>
    <property type="project" value="UniProtKB-ARBA"/>
</dbReference>
<name>A0A8T2U8V2_CERRI</name>
<dbReference type="FunFam" id="1.25.40.10:FF:000344">
    <property type="entry name" value="Pentatricopeptide repeat-containing protein"/>
    <property type="match status" value="1"/>
</dbReference>
<keyword evidence="4" id="KW-1185">Reference proteome</keyword>
<dbReference type="OrthoDB" id="1882394at2759"/>
<feature type="repeat" description="PPR" evidence="2">
    <location>
        <begin position="907"/>
        <end position="941"/>
    </location>
</feature>
<reference evidence="3" key="1">
    <citation type="submission" date="2021-08" db="EMBL/GenBank/DDBJ databases">
        <title>WGS assembly of Ceratopteris richardii.</title>
        <authorList>
            <person name="Marchant D.B."/>
            <person name="Chen G."/>
            <person name="Jenkins J."/>
            <person name="Shu S."/>
            <person name="Leebens-Mack J."/>
            <person name="Grimwood J."/>
            <person name="Schmutz J."/>
            <person name="Soltis P."/>
            <person name="Soltis D."/>
            <person name="Chen Z.-H."/>
        </authorList>
    </citation>
    <scope>NUCLEOTIDE SEQUENCE</scope>
    <source>
        <strain evidence="3">Whitten #5841</strain>
        <tissue evidence="3">Leaf</tissue>
    </source>
</reference>
<protein>
    <recommendedName>
        <fullName evidence="5">Pentatricopeptide repeat-containing protein</fullName>
    </recommendedName>
</protein>
<dbReference type="Proteomes" id="UP000825935">
    <property type="component" value="Chromosome 9"/>
</dbReference>
<dbReference type="PANTHER" id="PTHR47926">
    <property type="entry name" value="PENTATRICOPEPTIDE REPEAT-CONTAINING PROTEIN"/>
    <property type="match status" value="1"/>
</dbReference>
<dbReference type="GO" id="GO:0003723">
    <property type="term" value="F:RNA binding"/>
    <property type="evidence" value="ECO:0007669"/>
    <property type="project" value="InterPro"/>
</dbReference>
<dbReference type="GO" id="GO:0009451">
    <property type="term" value="P:RNA modification"/>
    <property type="evidence" value="ECO:0007669"/>
    <property type="project" value="InterPro"/>
</dbReference>
<organism evidence="3 4">
    <name type="scientific">Ceratopteris richardii</name>
    <name type="common">Triangle waterfern</name>
    <dbReference type="NCBI Taxonomy" id="49495"/>
    <lineage>
        <taxon>Eukaryota</taxon>
        <taxon>Viridiplantae</taxon>
        <taxon>Streptophyta</taxon>
        <taxon>Embryophyta</taxon>
        <taxon>Tracheophyta</taxon>
        <taxon>Polypodiopsida</taxon>
        <taxon>Polypodiidae</taxon>
        <taxon>Polypodiales</taxon>
        <taxon>Pteridineae</taxon>
        <taxon>Pteridaceae</taxon>
        <taxon>Parkerioideae</taxon>
        <taxon>Ceratopteris</taxon>
    </lineage>
</organism>
<feature type="repeat" description="PPR" evidence="2">
    <location>
        <begin position="522"/>
        <end position="556"/>
    </location>
</feature>
<dbReference type="PROSITE" id="PS51375">
    <property type="entry name" value="PPR"/>
    <property type="match status" value="10"/>
</dbReference>
<feature type="repeat" description="PPR" evidence="2">
    <location>
        <begin position="807"/>
        <end position="841"/>
    </location>
</feature>
<dbReference type="InterPro" id="IPR011990">
    <property type="entry name" value="TPR-like_helical_dom_sf"/>
</dbReference>
<keyword evidence="1" id="KW-0677">Repeat</keyword>